<sequence>MQDLVLNRGVQTPVTAALLVILVAWSFIWKGFALWHSAKVDEKYWFVAILLLNTVGILEIAYLFYFSKKRQDLNDLIDTIKSFQPFKLRRTR</sequence>
<evidence type="ECO:0000259" key="2">
    <source>
        <dbReference type="Pfam" id="PF18893"/>
    </source>
</evidence>
<keyword evidence="1" id="KW-0812">Transmembrane</keyword>
<keyword evidence="1" id="KW-0472">Membrane</keyword>
<evidence type="ECO:0000313" key="3">
    <source>
        <dbReference type="EMBL" id="OGE03914.1"/>
    </source>
</evidence>
<feature type="transmembrane region" description="Helical" evidence="1">
    <location>
        <begin position="12"/>
        <end position="32"/>
    </location>
</feature>
<protein>
    <recommendedName>
        <fullName evidence="2">DUF5652 domain-containing protein</fullName>
    </recommendedName>
</protein>
<dbReference type="InterPro" id="IPR043712">
    <property type="entry name" value="DUF5652"/>
</dbReference>
<dbReference type="Pfam" id="PF18893">
    <property type="entry name" value="DUF5652"/>
    <property type="match status" value="1"/>
</dbReference>
<dbReference type="Proteomes" id="UP000176780">
    <property type="component" value="Unassembled WGS sequence"/>
</dbReference>
<dbReference type="AlphaFoldDB" id="A0A1F5HIG6"/>
<dbReference type="STRING" id="1797727.A3B51_01900"/>
<feature type="transmembrane region" description="Helical" evidence="1">
    <location>
        <begin position="44"/>
        <end position="65"/>
    </location>
</feature>
<proteinExistence type="predicted"/>
<evidence type="ECO:0000256" key="1">
    <source>
        <dbReference type="SAM" id="Phobius"/>
    </source>
</evidence>
<comment type="caution">
    <text evidence="3">The sequence shown here is derived from an EMBL/GenBank/DDBJ whole genome shotgun (WGS) entry which is preliminary data.</text>
</comment>
<reference evidence="3 4" key="1">
    <citation type="journal article" date="2016" name="Nat. Commun.">
        <title>Thousands of microbial genomes shed light on interconnected biogeochemical processes in an aquifer system.</title>
        <authorList>
            <person name="Anantharaman K."/>
            <person name="Brown C.T."/>
            <person name="Hug L.A."/>
            <person name="Sharon I."/>
            <person name="Castelle C.J."/>
            <person name="Probst A.J."/>
            <person name="Thomas B.C."/>
            <person name="Singh A."/>
            <person name="Wilkins M.J."/>
            <person name="Karaoz U."/>
            <person name="Brodie E.L."/>
            <person name="Williams K.H."/>
            <person name="Hubbard S.S."/>
            <person name="Banfield J.F."/>
        </authorList>
    </citation>
    <scope>NUCLEOTIDE SEQUENCE [LARGE SCALE GENOMIC DNA]</scope>
</reference>
<evidence type="ECO:0000313" key="4">
    <source>
        <dbReference type="Proteomes" id="UP000176780"/>
    </source>
</evidence>
<keyword evidence="1" id="KW-1133">Transmembrane helix</keyword>
<gene>
    <name evidence="3" type="ORF">A3B51_01900</name>
</gene>
<feature type="domain" description="DUF5652" evidence="2">
    <location>
        <begin position="13"/>
        <end position="72"/>
    </location>
</feature>
<accession>A0A1F5HIG6</accession>
<name>A0A1F5HIG6_9BACT</name>
<dbReference type="EMBL" id="MFBQ01000041">
    <property type="protein sequence ID" value="OGE03914.1"/>
    <property type="molecule type" value="Genomic_DNA"/>
</dbReference>
<organism evidence="3 4">
    <name type="scientific">Candidatus Curtissbacteria bacterium RIFCSPLOWO2_01_FULL_41_18</name>
    <dbReference type="NCBI Taxonomy" id="1797727"/>
    <lineage>
        <taxon>Bacteria</taxon>
        <taxon>Candidatus Curtissiibacteriota</taxon>
    </lineage>
</organism>